<feature type="domain" description="Peptidase S54 rhomboid" evidence="9">
    <location>
        <begin position="295"/>
        <end position="445"/>
    </location>
</feature>
<feature type="transmembrane region" description="Helical" evidence="8">
    <location>
        <begin position="376"/>
        <end position="392"/>
    </location>
</feature>
<evidence type="ECO:0000256" key="1">
    <source>
        <dbReference type="ARBA" id="ARBA00004141"/>
    </source>
</evidence>
<dbReference type="GO" id="GO:0004252">
    <property type="term" value="F:serine-type endopeptidase activity"/>
    <property type="evidence" value="ECO:0007669"/>
    <property type="project" value="InterPro"/>
</dbReference>
<evidence type="ECO:0000256" key="4">
    <source>
        <dbReference type="ARBA" id="ARBA00022692"/>
    </source>
</evidence>
<keyword evidence="6 8" id="KW-1133">Transmembrane helix</keyword>
<feature type="domain" description="Peptidase S54 rhomboid" evidence="9">
    <location>
        <begin position="68"/>
        <end position="215"/>
    </location>
</feature>
<dbReference type="Proteomes" id="UP000821853">
    <property type="component" value="Chromosome 2"/>
</dbReference>
<dbReference type="OMA" id="LPHVWIV"/>
<keyword evidence="11" id="KW-1185">Reference proteome</keyword>
<gene>
    <name evidence="10" type="ORF">HPB48_022084</name>
</gene>
<comment type="similarity">
    <text evidence="2">Belongs to the peptidase S54 family.</text>
</comment>
<proteinExistence type="inferred from homology"/>
<dbReference type="Pfam" id="PF01694">
    <property type="entry name" value="Rhomboid"/>
    <property type="match status" value="2"/>
</dbReference>
<feature type="transmembrane region" description="Helical" evidence="8">
    <location>
        <begin position="139"/>
        <end position="157"/>
    </location>
</feature>
<evidence type="ECO:0000259" key="9">
    <source>
        <dbReference type="Pfam" id="PF01694"/>
    </source>
</evidence>
<feature type="transmembrane region" description="Helical" evidence="8">
    <location>
        <begin position="334"/>
        <end position="356"/>
    </location>
</feature>
<comment type="subcellular location">
    <subcellularLocation>
        <location evidence="1">Membrane</location>
        <topology evidence="1">Multi-pass membrane protein</topology>
    </subcellularLocation>
</comment>
<dbReference type="VEuPathDB" id="VectorBase:HLOH_053678"/>
<dbReference type="AlphaFoldDB" id="A0A9J6G1Z4"/>
<reference evidence="10 11" key="1">
    <citation type="journal article" date="2020" name="Cell">
        <title>Large-Scale Comparative Analyses of Tick Genomes Elucidate Their Genetic Diversity and Vector Capacities.</title>
        <authorList>
            <consortium name="Tick Genome and Microbiome Consortium (TIGMIC)"/>
            <person name="Jia N."/>
            <person name="Wang J."/>
            <person name="Shi W."/>
            <person name="Du L."/>
            <person name="Sun Y."/>
            <person name="Zhan W."/>
            <person name="Jiang J.F."/>
            <person name="Wang Q."/>
            <person name="Zhang B."/>
            <person name="Ji P."/>
            <person name="Bell-Sakyi L."/>
            <person name="Cui X.M."/>
            <person name="Yuan T.T."/>
            <person name="Jiang B.G."/>
            <person name="Yang W.F."/>
            <person name="Lam T.T."/>
            <person name="Chang Q.C."/>
            <person name="Ding S.J."/>
            <person name="Wang X.J."/>
            <person name="Zhu J.G."/>
            <person name="Ruan X.D."/>
            <person name="Zhao L."/>
            <person name="Wei J.T."/>
            <person name="Ye R.Z."/>
            <person name="Que T.C."/>
            <person name="Du C.H."/>
            <person name="Zhou Y.H."/>
            <person name="Cheng J.X."/>
            <person name="Dai P.F."/>
            <person name="Guo W.B."/>
            <person name="Han X.H."/>
            <person name="Huang E.J."/>
            <person name="Li L.F."/>
            <person name="Wei W."/>
            <person name="Gao Y.C."/>
            <person name="Liu J.Z."/>
            <person name="Shao H.Z."/>
            <person name="Wang X."/>
            <person name="Wang C.C."/>
            <person name="Yang T.C."/>
            <person name="Huo Q.B."/>
            <person name="Li W."/>
            <person name="Chen H.Y."/>
            <person name="Chen S.E."/>
            <person name="Zhou L.G."/>
            <person name="Ni X.B."/>
            <person name="Tian J.H."/>
            <person name="Sheng Y."/>
            <person name="Liu T."/>
            <person name="Pan Y.S."/>
            <person name="Xia L.Y."/>
            <person name="Li J."/>
            <person name="Zhao F."/>
            <person name="Cao W.C."/>
        </authorList>
    </citation>
    <scope>NUCLEOTIDE SEQUENCE [LARGE SCALE GENOMIC DNA]</scope>
    <source>
        <strain evidence="10">HaeL-2018</strain>
    </source>
</reference>
<evidence type="ECO:0000313" key="10">
    <source>
        <dbReference type="EMBL" id="KAH9368809.1"/>
    </source>
</evidence>
<dbReference type="SUPFAM" id="SSF144091">
    <property type="entry name" value="Rhomboid-like"/>
    <property type="match status" value="2"/>
</dbReference>
<accession>A0A9J6G1Z4</accession>
<evidence type="ECO:0000256" key="5">
    <source>
        <dbReference type="ARBA" id="ARBA00022801"/>
    </source>
</evidence>
<evidence type="ECO:0000256" key="7">
    <source>
        <dbReference type="ARBA" id="ARBA00023136"/>
    </source>
</evidence>
<keyword evidence="3" id="KW-0645">Protease</keyword>
<keyword evidence="5" id="KW-0378">Hydrolase</keyword>
<sequence length="448" mass="50327">MQPRRQEDVVGVLLLFIHVLCKVGQEAIPPVTLLIVLAQVTVYLKLLNMPWRGLSDACISVDSVIFRKQWLRILYGTVEHAHSLHLYFNMVSFLWKGMVLENMLGSGQFLYIVSLFTALCGGAQVGLNYLLGTFVDSSFYYHCTVGFSGVIFALKVLDNGYFPGQGRRVMGIDINLPSGYVVWLELVLMQVIVPNASFVGHLTGILVGLAYIHIIKPMADLARKLLGQEPARFRRTGHVLGRRRHHAELETIPFGAILLSAALIALQTDVVPFEWRSAIRRHCMTSKLVFGHHQWRLLLLPALNMSEPLHLIYTVLSLLGLGYYLERKMGVVRFVVETVGLTVITNFALCLLTYYVFPNYREVAGVRGYETPYKCFLGLTATVIAMKGLYSAHYPRSQYLFLLFLVPVPKLIGPIIEIALLKFLFPYVWIVGNLIGFVAGLLLLLTSP</sequence>
<feature type="transmembrane region" description="Helical" evidence="8">
    <location>
        <begin position="109"/>
        <end position="127"/>
    </location>
</feature>
<dbReference type="FunFam" id="1.20.1540.10:FF:000008">
    <property type="entry name" value="RHOMBOID-like protein 13"/>
    <property type="match status" value="1"/>
</dbReference>
<dbReference type="PANTHER" id="PTHR43066:SF1">
    <property type="entry name" value="RHOMBOID PROTEIN 2"/>
    <property type="match status" value="1"/>
</dbReference>
<feature type="transmembrane region" description="Helical" evidence="8">
    <location>
        <begin position="308"/>
        <end position="325"/>
    </location>
</feature>
<organism evidence="10 11">
    <name type="scientific">Haemaphysalis longicornis</name>
    <name type="common">Bush tick</name>
    <dbReference type="NCBI Taxonomy" id="44386"/>
    <lineage>
        <taxon>Eukaryota</taxon>
        <taxon>Metazoa</taxon>
        <taxon>Ecdysozoa</taxon>
        <taxon>Arthropoda</taxon>
        <taxon>Chelicerata</taxon>
        <taxon>Arachnida</taxon>
        <taxon>Acari</taxon>
        <taxon>Parasitiformes</taxon>
        <taxon>Ixodida</taxon>
        <taxon>Ixodoidea</taxon>
        <taxon>Ixodidae</taxon>
        <taxon>Haemaphysalinae</taxon>
        <taxon>Haemaphysalis</taxon>
    </lineage>
</organism>
<protein>
    <recommendedName>
        <fullName evidence="9">Peptidase S54 rhomboid domain-containing protein</fullName>
    </recommendedName>
</protein>
<keyword evidence="4 8" id="KW-0812">Transmembrane</keyword>
<name>A0A9J6G1Z4_HAELO</name>
<dbReference type="GO" id="GO:0006508">
    <property type="term" value="P:proteolysis"/>
    <property type="evidence" value="ECO:0007669"/>
    <property type="project" value="UniProtKB-KW"/>
</dbReference>
<keyword evidence="7 8" id="KW-0472">Membrane</keyword>
<dbReference type="InterPro" id="IPR022764">
    <property type="entry name" value="Peptidase_S54_rhomboid_dom"/>
</dbReference>
<evidence type="ECO:0000256" key="2">
    <source>
        <dbReference type="ARBA" id="ARBA00009045"/>
    </source>
</evidence>
<evidence type="ECO:0000256" key="6">
    <source>
        <dbReference type="ARBA" id="ARBA00022989"/>
    </source>
</evidence>
<feature type="transmembrane region" description="Helical" evidence="8">
    <location>
        <begin position="198"/>
        <end position="215"/>
    </location>
</feature>
<dbReference type="EMBL" id="JABSTR010000004">
    <property type="protein sequence ID" value="KAH9368809.1"/>
    <property type="molecule type" value="Genomic_DNA"/>
</dbReference>
<dbReference type="Gene3D" id="1.20.1540.10">
    <property type="entry name" value="Rhomboid-like"/>
    <property type="match status" value="2"/>
</dbReference>
<dbReference type="PANTHER" id="PTHR43066">
    <property type="entry name" value="RHOMBOID-RELATED PROTEIN"/>
    <property type="match status" value="1"/>
</dbReference>
<evidence type="ECO:0000313" key="11">
    <source>
        <dbReference type="Proteomes" id="UP000821853"/>
    </source>
</evidence>
<feature type="transmembrane region" description="Helical" evidence="8">
    <location>
        <begin position="399"/>
        <end position="421"/>
    </location>
</feature>
<dbReference type="InterPro" id="IPR035952">
    <property type="entry name" value="Rhomboid-like_sf"/>
</dbReference>
<dbReference type="OrthoDB" id="10257275at2759"/>
<feature type="transmembrane region" description="Helical" evidence="8">
    <location>
        <begin position="251"/>
        <end position="268"/>
    </location>
</feature>
<dbReference type="GO" id="GO:0016020">
    <property type="term" value="C:membrane"/>
    <property type="evidence" value="ECO:0007669"/>
    <property type="project" value="UniProtKB-SubCell"/>
</dbReference>
<comment type="caution">
    <text evidence="10">The sequence shown here is derived from an EMBL/GenBank/DDBJ whole genome shotgun (WGS) entry which is preliminary data.</text>
</comment>
<evidence type="ECO:0000256" key="8">
    <source>
        <dbReference type="SAM" id="Phobius"/>
    </source>
</evidence>
<feature type="transmembrane region" description="Helical" evidence="8">
    <location>
        <begin position="427"/>
        <end position="445"/>
    </location>
</feature>
<evidence type="ECO:0000256" key="3">
    <source>
        <dbReference type="ARBA" id="ARBA00022670"/>
    </source>
</evidence>